<keyword evidence="6" id="KW-0472">Membrane</keyword>
<keyword evidence="3" id="KW-0812">Transmembrane</keyword>
<keyword evidence="2" id="KW-0433">Leucine-rich repeat</keyword>
<accession>A0AAP0KJ82</accession>
<dbReference type="InterPro" id="IPR051809">
    <property type="entry name" value="Plant_receptor-like_S/T_kinase"/>
</dbReference>
<keyword evidence="4" id="KW-0677">Repeat</keyword>
<gene>
    <name evidence="7" type="ORF">Sjap_001041</name>
</gene>
<dbReference type="AlphaFoldDB" id="A0AAP0KJ82"/>
<keyword evidence="8" id="KW-1185">Reference proteome</keyword>
<evidence type="ECO:0000256" key="6">
    <source>
        <dbReference type="ARBA" id="ARBA00023136"/>
    </source>
</evidence>
<dbReference type="EMBL" id="JBBNAE010000001">
    <property type="protein sequence ID" value="KAK9153561.1"/>
    <property type="molecule type" value="Genomic_DNA"/>
</dbReference>
<evidence type="ECO:0000256" key="5">
    <source>
        <dbReference type="ARBA" id="ARBA00022989"/>
    </source>
</evidence>
<keyword evidence="5" id="KW-1133">Transmembrane helix</keyword>
<protein>
    <submittedName>
        <fullName evidence="7">Uncharacterized protein</fullName>
    </submittedName>
</protein>
<comment type="subcellular location">
    <subcellularLocation>
        <location evidence="1">Membrane</location>
    </subcellularLocation>
</comment>
<evidence type="ECO:0000256" key="1">
    <source>
        <dbReference type="ARBA" id="ARBA00004370"/>
    </source>
</evidence>
<name>A0AAP0KJ82_9MAGN</name>
<dbReference type="PANTHER" id="PTHR27008:SF497">
    <property type="entry name" value="OS11G0695000 PROTEIN"/>
    <property type="match status" value="1"/>
</dbReference>
<dbReference type="PANTHER" id="PTHR27008">
    <property type="entry name" value="OS04G0122200 PROTEIN"/>
    <property type="match status" value="1"/>
</dbReference>
<evidence type="ECO:0000256" key="3">
    <source>
        <dbReference type="ARBA" id="ARBA00022692"/>
    </source>
</evidence>
<evidence type="ECO:0000256" key="2">
    <source>
        <dbReference type="ARBA" id="ARBA00022614"/>
    </source>
</evidence>
<dbReference type="InterPro" id="IPR032675">
    <property type="entry name" value="LRR_dom_sf"/>
</dbReference>
<evidence type="ECO:0000313" key="8">
    <source>
        <dbReference type="Proteomes" id="UP001417504"/>
    </source>
</evidence>
<dbReference type="Proteomes" id="UP001417504">
    <property type="component" value="Unassembled WGS sequence"/>
</dbReference>
<dbReference type="Pfam" id="PF00560">
    <property type="entry name" value="LRR_1"/>
    <property type="match status" value="1"/>
</dbReference>
<organism evidence="7 8">
    <name type="scientific">Stephania japonica</name>
    <dbReference type="NCBI Taxonomy" id="461633"/>
    <lineage>
        <taxon>Eukaryota</taxon>
        <taxon>Viridiplantae</taxon>
        <taxon>Streptophyta</taxon>
        <taxon>Embryophyta</taxon>
        <taxon>Tracheophyta</taxon>
        <taxon>Spermatophyta</taxon>
        <taxon>Magnoliopsida</taxon>
        <taxon>Ranunculales</taxon>
        <taxon>Menispermaceae</taxon>
        <taxon>Menispermoideae</taxon>
        <taxon>Cissampelideae</taxon>
        <taxon>Stephania</taxon>
    </lineage>
</organism>
<reference evidence="7 8" key="1">
    <citation type="submission" date="2024-01" db="EMBL/GenBank/DDBJ databases">
        <title>Genome assemblies of Stephania.</title>
        <authorList>
            <person name="Yang L."/>
        </authorList>
    </citation>
    <scope>NUCLEOTIDE SEQUENCE [LARGE SCALE GENOMIC DNA]</scope>
    <source>
        <strain evidence="7">QJT</strain>
        <tissue evidence="7">Leaf</tissue>
    </source>
</reference>
<comment type="caution">
    <text evidence="7">The sequence shown here is derived from an EMBL/GenBank/DDBJ whole genome shotgun (WGS) entry which is preliminary data.</text>
</comment>
<proteinExistence type="predicted"/>
<dbReference type="InterPro" id="IPR001611">
    <property type="entry name" value="Leu-rich_rpt"/>
</dbReference>
<dbReference type="Gene3D" id="3.80.10.10">
    <property type="entry name" value="Ribonuclease Inhibitor"/>
    <property type="match status" value="2"/>
</dbReference>
<dbReference type="GO" id="GO:0016020">
    <property type="term" value="C:membrane"/>
    <property type="evidence" value="ECO:0007669"/>
    <property type="project" value="UniProtKB-SubCell"/>
</dbReference>
<sequence length="201" mass="22275">MIHMRPPASKSHDLKSTREKLGWMDIAFHRNTTFYWQSIKSPSNILYIQQVRGRIPGSIPQLKSSRILAIGQNKFSGAVPDMIYNMSSIEVLSLDGNQLHGNLPQNIGHSLPNLAILYQGQVPASLGNLQRLKRLNLEFNHLGSGQEGDLDFIASLTSCKDLERLALDGNLLGGVLPVSISDLSTNSFLEQIKFMGVFFQA</sequence>
<evidence type="ECO:0000256" key="4">
    <source>
        <dbReference type="ARBA" id="ARBA00022737"/>
    </source>
</evidence>
<dbReference type="SUPFAM" id="SSF52047">
    <property type="entry name" value="RNI-like"/>
    <property type="match status" value="1"/>
</dbReference>
<evidence type="ECO:0000313" key="7">
    <source>
        <dbReference type="EMBL" id="KAK9153561.1"/>
    </source>
</evidence>